<dbReference type="HOGENOM" id="CLU_665327_0_0_12"/>
<proteinExistence type="predicted"/>
<name>B0SQ57_LEPBP</name>
<dbReference type="STRING" id="456481.LEPBI_I3144"/>
<dbReference type="PANTHER" id="PTHR30203:SF24">
    <property type="entry name" value="BLR4935 PROTEIN"/>
    <property type="match status" value="1"/>
</dbReference>
<evidence type="ECO:0000256" key="1">
    <source>
        <dbReference type="SAM" id="SignalP"/>
    </source>
</evidence>
<evidence type="ECO:0000313" key="3">
    <source>
        <dbReference type="Proteomes" id="UP000001847"/>
    </source>
</evidence>
<reference evidence="2 3" key="1">
    <citation type="journal article" date="2008" name="PLoS ONE">
        <title>Genome sequence of the saprophyte Leptospira biflexa provides insights into the evolution of Leptospira and the pathogenesis of leptospirosis.</title>
        <authorList>
            <person name="Picardeau M."/>
            <person name="Bulach D.M."/>
            <person name="Bouchier C."/>
            <person name="Zuerner R.L."/>
            <person name="Zidane N."/>
            <person name="Wilson P.J."/>
            <person name="Creno S."/>
            <person name="Kuczek E.S."/>
            <person name="Bommezzadri S."/>
            <person name="Davis J.C."/>
            <person name="McGrath A."/>
            <person name="Johnson M.J."/>
            <person name="Boursaux-Eude C."/>
            <person name="Seemann T."/>
            <person name="Rouy Z."/>
            <person name="Coppel R.L."/>
            <person name="Rood J.I."/>
            <person name="Lajus A."/>
            <person name="Davies J.K."/>
            <person name="Medigue C."/>
            <person name="Adler B."/>
        </authorList>
    </citation>
    <scope>NUCLEOTIDE SEQUENCE [LARGE SCALE GENOMIC DNA]</scope>
    <source>
        <strain evidence="3">Patoc 1 / ATCC 23582 / Paris</strain>
    </source>
</reference>
<organism evidence="2 3">
    <name type="scientific">Leptospira biflexa serovar Patoc (strain Patoc 1 / ATCC 23582 / Paris)</name>
    <dbReference type="NCBI Taxonomy" id="456481"/>
    <lineage>
        <taxon>Bacteria</taxon>
        <taxon>Pseudomonadati</taxon>
        <taxon>Spirochaetota</taxon>
        <taxon>Spirochaetia</taxon>
        <taxon>Leptospirales</taxon>
        <taxon>Leptospiraceae</taxon>
        <taxon>Leptospira</taxon>
    </lineage>
</organism>
<keyword evidence="1" id="KW-0732">Signal</keyword>
<dbReference type="Proteomes" id="UP000001847">
    <property type="component" value="Chromosome I"/>
</dbReference>
<sequence>MYLYQKTFLLLCTAFAFPLFSQDLKLNQILELAEKKADLILAGQKKVEEAEYLKRKAGKYKNPNLSLDYGRRRASNESGPEYSVGISQDFYYPGKRDLKIKIADDNEKYLLAELEQSKLEYRFSVIKLVYSYLIATEKAAHVNDRIKRISRIESLIEKKVFVSPESRVELFLVQNRLLNLQKHLIVLEKNKSIEWEKLNFFLELKSEVLIISPWLKSHTPFKKDLLLAEMFERNPILRLSKSKIQQWKDETELAKLDKFSDIKLQGSLGEDKSGVANRFFDLGVTFAIPSLDTNEDVVKSLQAKTNSENYLLNHQIKILTTRLNSSLIENESIHKSLDRFSIGMIPSIEQKLNFADNEFSKGRIGLISYLELETQLHETHEAIYDYQMQFVENLTEILFLTNNPDFLGVVNVK</sequence>
<dbReference type="InterPro" id="IPR010131">
    <property type="entry name" value="MdtP/NodT-like"/>
</dbReference>
<dbReference type="BioCyc" id="LBIF456481:LEPBI_RS15395-MONOMER"/>
<feature type="chain" id="PRO_5002752986" evidence="1">
    <location>
        <begin position="22"/>
        <end position="413"/>
    </location>
</feature>
<dbReference type="SUPFAM" id="SSF56954">
    <property type="entry name" value="Outer membrane efflux proteins (OEP)"/>
    <property type="match status" value="1"/>
</dbReference>
<dbReference type="OrthoDB" id="316503at2"/>
<dbReference type="RefSeq" id="WP_012390067.1">
    <property type="nucleotide sequence ID" value="NC_010602.1"/>
</dbReference>
<dbReference type="PANTHER" id="PTHR30203">
    <property type="entry name" value="OUTER MEMBRANE CATION EFFLUX PROTEIN"/>
    <property type="match status" value="1"/>
</dbReference>
<feature type="signal peptide" evidence="1">
    <location>
        <begin position="1"/>
        <end position="21"/>
    </location>
</feature>
<dbReference type="Gene3D" id="1.20.1600.10">
    <property type="entry name" value="Outer membrane efflux proteins (OEP)"/>
    <property type="match status" value="1"/>
</dbReference>
<dbReference type="GO" id="GO:0015562">
    <property type="term" value="F:efflux transmembrane transporter activity"/>
    <property type="evidence" value="ECO:0007669"/>
    <property type="project" value="InterPro"/>
</dbReference>
<accession>B0SQ57</accession>
<keyword evidence="3" id="KW-1185">Reference proteome</keyword>
<gene>
    <name evidence="2" type="ordered locus">LEPBI_I3144</name>
</gene>
<protein>
    <submittedName>
        <fullName evidence="2">Putative outer membrane protein putative signal peptide</fullName>
    </submittedName>
</protein>
<evidence type="ECO:0000313" key="2">
    <source>
        <dbReference type="EMBL" id="ABZ99209.1"/>
    </source>
</evidence>
<dbReference type="AlphaFoldDB" id="B0SQ57"/>
<dbReference type="EMBL" id="CP000786">
    <property type="protein sequence ID" value="ABZ99209.1"/>
    <property type="molecule type" value="Genomic_DNA"/>
</dbReference>
<dbReference type="KEGG" id="lbi:LEPBI_I3144"/>